<dbReference type="InterPro" id="IPR011011">
    <property type="entry name" value="Znf_FYVE_PHD"/>
</dbReference>
<dbReference type="Proteomes" id="UP000053958">
    <property type="component" value="Unassembled WGS sequence"/>
</dbReference>
<dbReference type="InterPro" id="IPR019787">
    <property type="entry name" value="Znf_PHD-finger"/>
</dbReference>
<feature type="domain" description="Zinc finger PHD-type" evidence="5">
    <location>
        <begin position="109"/>
        <end position="165"/>
    </location>
</feature>
<keyword evidence="1" id="KW-0479">Metal-binding</keyword>
<evidence type="ECO:0000256" key="1">
    <source>
        <dbReference type="ARBA" id="ARBA00022723"/>
    </source>
</evidence>
<keyword evidence="3" id="KW-0862">Zinc</keyword>
<evidence type="ECO:0000256" key="2">
    <source>
        <dbReference type="ARBA" id="ARBA00022771"/>
    </source>
</evidence>
<dbReference type="SMART" id="SM00249">
    <property type="entry name" value="PHD"/>
    <property type="match status" value="1"/>
</dbReference>
<accession>A0A0F4YGG5</accession>
<keyword evidence="7" id="KW-1185">Reference proteome</keyword>
<dbReference type="STRING" id="1408163.A0A0F4YGG5"/>
<gene>
    <name evidence="6" type="ORF">T310_8956</name>
</gene>
<dbReference type="Pfam" id="PF00628">
    <property type="entry name" value="PHD"/>
    <property type="match status" value="1"/>
</dbReference>
<protein>
    <submittedName>
        <fullName evidence="6">PHD finger domain protein</fullName>
    </submittedName>
</protein>
<evidence type="ECO:0000256" key="3">
    <source>
        <dbReference type="ARBA" id="ARBA00022833"/>
    </source>
</evidence>
<feature type="non-terminal residue" evidence="6">
    <location>
        <position position="1"/>
    </location>
</feature>
<dbReference type="InterPro" id="IPR001965">
    <property type="entry name" value="Znf_PHD"/>
</dbReference>
<dbReference type="InterPro" id="IPR052819">
    <property type="entry name" value="Chromatin_regulatory_protein"/>
</dbReference>
<organism evidence="6 7">
    <name type="scientific">Rasamsonia emersonii (strain ATCC 16479 / CBS 393.64 / IMI 116815)</name>
    <dbReference type="NCBI Taxonomy" id="1408163"/>
    <lineage>
        <taxon>Eukaryota</taxon>
        <taxon>Fungi</taxon>
        <taxon>Dikarya</taxon>
        <taxon>Ascomycota</taxon>
        <taxon>Pezizomycotina</taxon>
        <taxon>Eurotiomycetes</taxon>
        <taxon>Eurotiomycetidae</taxon>
        <taxon>Eurotiales</taxon>
        <taxon>Trichocomaceae</taxon>
        <taxon>Rasamsonia</taxon>
    </lineage>
</organism>
<dbReference type="PANTHER" id="PTHR47636:SF1">
    <property type="entry name" value="TRANSCRIPTIONAL REGULATORY PROTEIN RCO1"/>
    <property type="match status" value="1"/>
</dbReference>
<dbReference type="InterPro" id="IPR013083">
    <property type="entry name" value="Znf_RING/FYVE/PHD"/>
</dbReference>
<proteinExistence type="predicted"/>
<evidence type="ECO:0000313" key="7">
    <source>
        <dbReference type="Proteomes" id="UP000053958"/>
    </source>
</evidence>
<dbReference type="GO" id="GO:0032221">
    <property type="term" value="C:Rpd3S complex"/>
    <property type="evidence" value="ECO:0007669"/>
    <property type="project" value="TreeGrafter"/>
</dbReference>
<reference evidence="6 7" key="1">
    <citation type="submission" date="2015-04" db="EMBL/GenBank/DDBJ databases">
        <authorList>
            <person name="Heijne W.H."/>
            <person name="Fedorova N.D."/>
            <person name="Nierman W.C."/>
            <person name="Vollebregt A.W."/>
            <person name="Zhao Z."/>
            <person name="Wu L."/>
            <person name="Kumar M."/>
            <person name="Stam H."/>
            <person name="van den Berg M.A."/>
            <person name="Pel H.J."/>
        </authorList>
    </citation>
    <scope>NUCLEOTIDE SEQUENCE [LARGE SCALE GENOMIC DNA]</scope>
    <source>
        <strain evidence="6 7">CBS 393.64</strain>
    </source>
</reference>
<dbReference type="PANTHER" id="PTHR47636">
    <property type="entry name" value="TRANSCRIPTIONAL REGULATORY PROTEIN RCO1"/>
    <property type="match status" value="1"/>
</dbReference>
<dbReference type="Gene3D" id="3.30.40.10">
    <property type="entry name" value="Zinc/RING finger domain, C3HC4 (zinc finger)"/>
    <property type="match status" value="1"/>
</dbReference>
<name>A0A0F4YGG5_RASE3</name>
<feature type="chain" id="PRO_5002481703" evidence="4">
    <location>
        <begin position="20"/>
        <end position="346"/>
    </location>
</feature>
<sequence length="346" mass="39384">WVCQLLSLLLPGSPPWTQPIPPEGEWFCPSCVTRRSFGSLLNNLSREPQRDFQLPAGIRDYFQGVRTGQDGVYEEVATNVRPRPKGNRSGRYDESYLCRLYDSKGRLIVCVACGQTSNGKRPIIQCDYCPCSWHMDCVDPPLAIPPNQKHGSDKVYHNWMCPNHIEHELYVVHMDNSGYAGKTRIRRPRHPRVIDVDVLPEDGEAEKLEEQESQGIVYRVSERGLKLNFIERVKRENLEAEIRSAGAAQYSAHARKKVDDLVDRATAFYEAARPQAPLLADAESAILSSRSAADREAIDNLVSFANQNRASRIFNPTRPTFSSMRCWLQLRGVCPRRPRSWSPFTR</sequence>
<evidence type="ECO:0000256" key="4">
    <source>
        <dbReference type="SAM" id="SignalP"/>
    </source>
</evidence>
<feature type="signal peptide" evidence="4">
    <location>
        <begin position="1"/>
        <end position="19"/>
    </location>
</feature>
<keyword evidence="4" id="KW-0732">Signal</keyword>
<evidence type="ECO:0000259" key="5">
    <source>
        <dbReference type="SMART" id="SM00249"/>
    </source>
</evidence>
<dbReference type="AlphaFoldDB" id="A0A0F4YGG5"/>
<dbReference type="RefSeq" id="XP_013323891.1">
    <property type="nucleotide sequence ID" value="XM_013468437.1"/>
</dbReference>
<dbReference type="GeneID" id="25321047"/>
<dbReference type="CDD" id="cd15534">
    <property type="entry name" value="PHD2_PHF12_Rco1"/>
    <property type="match status" value="1"/>
</dbReference>
<dbReference type="EMBL" id="LASV01000678">
    <property type="protein sequence ID" value="KKA17279.1"/>
    <property type="molecule type" value="Genomic_DNA"/>
</dbReference>
<dbReference type="GO" id="GO:0008270">
    <property type="term" value="F:zinc ion binding"/>
    <property type="evidence" value="ECO:0007669"/>
    <property type="project" value="UniProtKB-KW"/>
</dbReference>
<evidence type="ECO:0000313" key="6">
    <source>
        <dbReference type="EMBL" id="KKA17279.1"/>
    </source>
</evidence>
<dbReference type="FunFam" id="3.30.40.10:FF:000748">
    <property type="entry name" value="PHD finger domain protein, putative"/>
    <property type="match status" value="1"/>
</dbReference>
<keyword evidence="2" id="KW-0863">Zinc-finger</keyword>
<dbReference type="SUPFAM" id="SSF57903">
    <property type="entry name" value="FYVE/PHD zinc finger"/>
    <property type="match status" value="1"/>
</dbReference>
<dbReference type="GO" id="GO:0006357">
    <property type="term" value="P:regulation of transcription by RNA polymerase II"/>
    <property type="evidence" value="ECO:0007669"/>
    <property type="project" value="TreeGrafter"/>
</dbReference>
<comment type="caution">
    <text evidence="6">The sequence shown here is derived from an EMBL/GenBank/DDBJ whole genome shotgun (WGS) entry which is preliminary data.</text>
</comment>
<dbReference type="OrthoDB" id="5876363at2759"/>